<dbReference type="Pfam" id="PF18084">
    <property type="entry name" value="ARTD15_N"/>
    <property type="match status" value="1"/>
</dbReference>
<keyword evidence="7" id="KW-0472">Membrane</keyword>
<dbReference type="InterPro" id="IPR051838">
    <property type="entry name" value="ARTD_PARP"/>
</dbReference>
<dbReference type="AlphaFoldDB" id="A0A6P6YLX5"/>
<dbReference type="Pfam" id="PF00644">
    <property type="entry name" value="PARP"/>
    <property type="match status" value="1"/>
</dbReference>
<evidence type="ECO:0000256" key="4">
    <source>
        <dbReference type="ARBA" id="ARBA00023027"/>
    </source>
</evidence>
<feature type="compositionally biased region" description="Acidic residues" evidence="6">
    <location>
        <begin position="12"/>
        <end position="22"/>
    </location>
</feature>
<dbReference type="OMA" id="WNDENDD"/>
<evidence type="ECO:0000313" key="11">
    <source>
        <dbReference type="RefSeq" id="XP_027206195.1"/>
    </source>
</evidence>
<dbReference type="OrthoDB" id="19501at2759"/>
<dbReference type="InParanoid" id="A0A6P6YLX5"/>
<organism evidence="10 11">
    <name type="scientific">Dermatophagoides pteronyssinus</name>
    <name type="common">European house dust mite</name>
    <dbReference type="NCBI Taxonomy" id="6956"/>
    <lineage>
        <taxon>Eukaryota</taxon>
        <taxon>Metazoa</taxon>
        <taxon>Ecdysozoa</taxon>
        <taxon>Arthropoda</taxon>
        <taxon>Chelicerata</taxon>
        <taxon>Arachnida</taxon>
        <taxon>Acari</taxon>
        <taxon>Acariformes</taxon>
        <taxon>Sarcoptiformes</taxon>
        <taxon>Astigmata</taxon>
        <taxon>Psoroptidia</taxon>
        <taxon>Analgoidea</taxon>
        <taxon>Pyroglyphidae</taxon>
        <taxon>Dermatophagoidinae</taxon>
        <taxon>Dermatophagoides</taxon>
    </lineage>
</organism>
<feature type="domain" description="PARP catalytic" evidence="8">
    <location>
        <begin position="168"/>
        <end position="273"/>
    </location>
</feature>
<protein>
    <submittedName>
        <fullName evidence="11">Mono [ADP-ribose] polymerase PARP16-like</fullName>
    </submittedName>
</protein>
<dbReference type="InterPro" id="IPR041400">
    <property type="entry name" value="PARP16_N"/>
</dbReference>
<dbReference type="CTD" id="54956"/>
<dbReference type="RefSeq" id="XP_027206195.1">
    <property type="nucleotide sequence ID" value="XM_027350394.1"/>
</dbReference>
<evidence type="ECO:0000259" key="8">
    <source>
        <dbReference type="Pfam" id="PF00644"/>
    </source>
</evidence>
<keyword evidence="10" id="KW-1185">Reference proteome</keyword>
<keyword evidence="1" id="KW-0328">Glycosyltransferase</keyword>
<evidence type="ECO:0000256" key="5">
    <source>
        <dbReference type="ARBA" id="ARBA00024347"/>
    </source>
</evidence>
<dbReference type="InterPro" id="IPR012317">
    <property type="entry name" value="Poly(ADP-ribose)pol_cat_dom"/>
</dbReference>
<feature type="transmembrane region" description="Helical" evidence="7">
    <location>
        <begin position="332"/>
        <end position="349"/>
    </location>
</feature>
<dbReference type="SUPFAM" id="SSF56399">
    <property type="entry name" value="ADP-ribosylation"/>
    <property type="match status" value="1"/>
</dbReference>
<evidence type="ECO:0000313" key="10">
    <source>
        <dbReference type="Proteomes" id="UP000515146"/>
    </source>
</evidence>
<keyword evidence="4" id="KW-0520">NAD</keyword>
<dbReference type="Gene3D" id="3.90.228.10">
    <property type="match status" value="1"/>
</dbReference>
<dbReference type="GO" id="GO:0016779">
    <property type="term" value="F:nucleotidyltransferase activity"/>
    <property type="evidence" value="ECO:0007669"/>
    <property type="project" value="UniProtKB-KW"/>
</dbReference>
<sequence>MFNDNHLKWNDENDDDDDDDNQTDQQSDRSEKKKFENLKKFFVEQFLPNEWPKKYRSYDLRLTLFASALYSLKTTTVLKPYPDDYYDHDHQEIRRHQLIKVFETISGPINRVISLSDHQCHNRHTVQLIHWILSQGSFDLKHVKIEEIDQKARDILGDNLEEQRNRLRPNHLFAVTYPDDRYRSRKFNDLAAQYGSFYAFHGSPMENFHSILHNGLIYSLNKRNMLGIGTYFSSKLEVAILFSPFGLNNFKGSRLGKKLSCVAMCEIVDHPDIEAKKKKDTYYVVTNDELIRVAYLLLYSSDSSINNLHHLNVSSIPFGNPESIETSTKSNVAFLLIMFLFAFIGFFITKSPDS</sequence>
<evidence type="ECO:0000256" key="3">
    <source>
        <dbReference type="ARBA" id="ARBA00022695"/>
    </source>
</evidence>
<proteinExistence type="inferred from homology"/>
<evidence type="ECO:0000256" key="6">
    <source>
        <dbReference type="SAM" id="MobiDB-lite"/>
    </source>
</evidence>
<evidence type="ECO:0000256" key="2">
    <source>
        <dbReference type="ARBA" id="ARBA00022679"/>
    </source>
</evidence>
<feature type="compositionally biased region" description="Basic and acidic residues" evidence="6">
    <location>
        <begin position="1"/>
        <end position="11"/>
    </location>
</feature>
<feature type="domain" description="PARP16 N-terminal" evidence="9">
    <location>
        <begin position="57"/>
        <end position="133"/>
    </location>
</feature>
<dbReference type="Proteomes" id="UP000515146">
    <property type="component" value="Unplaced"/>
</dbReference>
<dbReference type="GO" id="GO:0003950">
    <property type="term" value="F:NAD+ poly-ADP-ribosyltransferase activity"/>
    <property type="evidence" value="ECO:0007669"/>
    <property type="project" value="InterPro"/>
</dbReference>
<evidence type="ECO:0000259" key="9">
    <source>
        <dbReference type="Pfam" id="PF18084"/>
    </source>
</evidence>
<accession>A0A6P6YLX5</accession>
<reference evidence="11" key="1">
    <citation type="submission" date="2025-08" db="UniProtKB">
        <authorList>
            <consortium name="RefSeq"/>
        </authorList>
    </citation>
    <scope>IDENTIFICATION</scope>
    <source>
        <strain evidence="11">Airmid</strain>
    </source>
</reference>
<keyword evidence="7" id="KW-0812">Transmembrane</keyword>
<name>A0A6P6YLX5_DERPT</name>
<gene>
    <name evidence="11" type="primary">LOC113799706</name>
</gene>
<feature type="region of interest" description="Disordered" evidence="6">
    <location>
        <begin position="1"/>
        <end position="31"/>
    </location>
</feature>
<keyword evidence="7" id="KW-1133">Transmembrane helix</keyword>
<keyword evidence="2" id="KW-0808">Transferase</keyword>
<evidence type="ECO:0000256" key="7">
    <source>
        <dbReference type="SAM" id="Phobius"/>
    </source>
</evidence>
<dbReference type="PANTHER" id="PTHR21328">
    <property type="entry name" value="POLY ADP-RIBOSE POLYMERASE FAMILY, MEMBER PARP"/>
    <property type="match status" value="1"/>
</dbReference>
<keyword evidence="3" id="KW-0548">Nucleotidyltransferase</keyword>
<dbReference type="KEGG" id="dpte:113799706"/>
<evidence type="ECO:0000256" key="1">
    <source>
        <dbReference type="ARBA" id="ARBA00022676"/>
    </source>
</evidence>
<comment type="similarity">
    <text evidence="5">Belongs to the ARTD/PARP family.</text>
</comment>